<keyword evidence="3" id="KW-0067">ATP-binding</keyword>
<dbReference type="SUPFAM" id="SSF55931">
    <property type="entry name" value="Glutamine synthetase/guanido kinase"/>
    <property type="match status" value="1"/>
</dbReference>
<dbReference type="InterPro" id="IPR017958">
    <property type="entry name" value="Gln-tRNA_amidoTrfase_suB_CS"/>
</dbReference>
<evidence type="ECO:0008006" key="9">
    <source>
        <dbReference type="Google" id="ProtNLM"/>
    </source>
</evidence>
<dbReference type="Gene3D" id="1.10.10.410">
    <property type="match status" value="1"/>
</dbReference>
<dbReference type="EMBL" id="VMFD01000050">
    <property type="protein sequence ID" value="TSC65296.1"/>
    <property type="molecule type" value="Genomic_DNA"/>
</dbReference>
<organism evidence="7 8">
    <name type="scientific">Candidatus Berkelbacteria bacterium Gr01-1014_85</name>
    <dbReference type="NCBI Taxonomy" id="2017150"/>
    <lineage>
        <taxon>Bacteria</taxon>
        <taxon>Candidatus Berkelbacteria</taxon>
    </lineage>
</organism>
<dbReference type="NCBIfam" id="TIGR00133">
    <property type="entry name" value="gatB"/>
    <property type="match status" value="1"/>
</dbReference>
<dbReference type="InterPro" id="IPR004413">
    <property type="entry name" value="GatB"/>
</dbReference>
<keyword evidence="1" id="KW-0436">Ligase</keyword>
<feature type="domain" description="Aspartyl/Glutamyl-tRNA(Gln) amidotransferase subunit B/E catalytic" evidence="6">
    <location>
        <begin position="4"/>
        <end position="288"/>
    </location>
</feature>
<sequence>YWPVIGLEIHAELNTERKMFCDCLNQPFELAANQAVCEVCYGLPGALPRLNPQAIEWAMRVGLALGATPALVTKWDRKNYFYPDLPKGYQISQYDRPLFTGGQLEVPLPTNPVVALTRLHLEEDTATLKHGNDRTALVNFNRSGVPLLELVTEPVIESGAVARSFAEEYQRLLRALGVSQADMEKGELRIEANISVRTSQQLAAGQFGTKVEVKNLNSFRSVERAIEFELERQSAMLAAGQPVIAETRGFSEASQATFSQRQKETAADYRYFPEPDLPALEFSDQWIESLRATLPALPSANRANLTSFGLNESQLQAVLNQPTKVSLLLDNLPETAEAARPTLIKLIINQPEFTHLEPVVMRRLAELLSQSAFSLNDLKTQLPLLVEAKLTTLAALEVKLEELGLNSTGGQADQQAQSQAVIECLTEIIARSEPQVLAYKQGKTALLGYFVGQAMAQLGRGYDPALVSQEARNLLQ</sequence>
<dbReference type="GO" id="GO:0016884">
    <property type="term" value="F:carbon-nitrogen ligase activity, with glutamine as amido-N-donor"/>
    <property type="evidence" value="ECO:0007669"/>
    <property type="project" value="InterPro"/>
</dbReference>
<evidence type="ECO:0000313" key="8">
    <source>
        <dbReference type="Proteomes" id="UP000316253"/>
    </source>
</evidence>
<dbReference type="InterPro" id="IPR006075">
    <property type="entry name" value="Asn/Gln-tRNA_Trfase_suB/E_cat"/>
</dbReference>
<feature type="domain" description="Asn/Gln amidotransferase" evidence="5">
    <location>
        <begin position="356"/>
        <end position="472"/>
    </location>
</feature>
<dbReference type="InterPro" id="IPR018027">
    <property type="entry name" value="Asn/Gln_amidotransferase"/>
</dbReference>
<dbReference type="AlphaFoldDB" id="A0A554JAF0"/>
<evidence type="ECO:0000256" key="2">
    <source>
        <dbReference type="ARBA" id="ARBA00022741"/>
    </source>
</evidence>
<keyword evidence="4" id="KW-0648">Protein biosynthesis</keyword>
<keyword evidence="2" id="KW-0547">Nucleotide-binding</keyword>
<dbReference type="PANTHER" id="PTHR11659">
    <property type="entry name" value="GLUTAMYL-TRNA GLN AMIDOTRANSFERASE SUBUNIT B MITOCHONDRIAL AND PROKARYOTIC PET112-RELATED"/>
    <property type="match status" value="1"/>
</dbReference>
<name>A0A554JAF0_9BACT</name>
<dbReference type="NCBIfam" id="NF004012">
    <property type="entry name" value="PRK05477.1-2"/>
    <property type="match status" value="1"/>
</dbReference>
<evidence type="ECO:0000259" key="6">
    <source>
        <dbReference type="Pfam" id="PF02934"/>
    </source>
</evidence>
<accession>A0A554JAF0</accession>
<feature type="non-terminal residue" evidence="7">
    <location>
        <position position="1"/>
    </location>
</feature>
<evidence type="ECO:0000259" key="5">
    <source>
        <dbReference type="Pfam" id="PF02637"/>
    </source>
</evidence>
<dbReference type="GO" id="GO:0006412">
    <property type="term" value="P:translation"/>
    <property type="evidence" value="ECO:0007669"/>
    <property type="project" value="UniProtKB-KW"/>
</dbReference>
<protein>
    <recommendedName>
        <fullName evidence="9">Aspartyl-tRNA(Asn)/glutamyl-tRNA (Gln) amidotransferase subunit B</fullName>
    </recommendedName>
</protein>
<dbReference type="InterPro" id="IPR023168">
    <property type="entry name" value="GatB_Yqey_C_2"/>
</dbReference>
<dbReference type="InterPro" id="IPR017959">
    <property type="entry name" value="Asn/Gln-tRNA_amidoTrfase_suB/E"/>
</dbReference>
<dbReference type="PROSITE" id="PS01234">
    <property type="entry name" value="GATB"/>
    <property type="match status" value="1"/>
</dbReference>
<dbReference type="InterPro" id="IPR014746">
    <property type="entry name" value="Gln_synth/guanido_kin_cat_dom"/>
</dbReference>
<proteinExistence type="inferred from homology"/>
<dbReference type="GO" id="GO:0005524">
    <property type="term" value="F:ATP binding"/>
    <property type="evidence" value="ECO:0007669"/>
    <property type="project" value="UniProtKB-KW"/>
</dbReference>
<evidence type="ECO:0000256" key="1">
    <source>
        <dbReference type="ARBA" id="ARBA00022598"/>
    </source>
</evidence>
<dbReference type="Pfam" id="PF02934">
    <property type="entry name" value="GatB_N"/>
    <property type="match status" value="1"/>
</dbReference>
<evidence type="ECO:0000313" key="7">
    <source>
        <dbReference type="EMBL" id="TSC65296.1"/>
    </source>
</evidence>
<evidence type="ECO:0000256" key="4">
    <source>
        <dbReference type="ARBA" id="ARBA00022917"/>
    </source>
</evidence>
<gene>
    <name evidence="7" type="ORF">CEO22_526</name>
</gene>
<evidence type="ECO:0000256" key="3">
    <source>
        <dbReference type="ARBA" id="ARBA00022840"/>
    </source>
</evidence>
<dbReference type="Proteomes" id="UP000316253">
    <property type="component" value="Unassembled WGS sequence"/>
</dbReference>
<dbReference type="HAMAP" id="MF_00121">
    <property type="entry name" value="GatB"/>
    <property type="match status" value="1"/>
</dbReference>
<comment type="caution">
    <text evidence="7">The sequence shown here is derived from an EMBL/GenBank/DDBJ whole genome shotgun (WGS) entry which is preliminary data.</text>
</comment>
<dbReference type="Pfam" id="PF02637">
    <property type="entry name" value="GatB_Yqey"/>
    <property type="match status" value="1"/>
</dbReference>
<reference evidence="7 8" key="1">
    <citation type="submission" date="2017-08" db="EMBL/GenBank/DDBJ databases">
        <title>Mechanisms for carbon and nitrogen cycling indicate functional differentiation within the Candidate Phyla Radiation.</title>
        <authorList>
            <person name="Danczak R.E."/>
            <person name="Johnston M.D."/>
            <person name="Kenah C."/>
            <person name="Slattery M."/>
            <person name="Wrighton K.C."/>
            <person name="Wilkins M.J."/>
        </authorList>
    </citation>
    <scope>NUCLEOTIDE SEQUENCE [LARGE SCALE GENOMIC DNA]</scope>
    <source>
        <strain evidence="7">Gr01-1014_85</strain>
    </source>
</reference>